<evidence type="ECO:0000256" key="2">
    <source>
        <dbReference type="ARBA" id="ARBA00004906"/>
    </source>
</evidence>
<feature type="compositionally biased region" description="Polar residues" evidence="13">
    <location>
        <begin position="66"/>
        <end position="83"/>
    </location>
</feature>
<dbReference type="PROSITE" id="PS51788">
    <property type="entry name" value="CULT"/>
    <property type="match status" value="1"/>
</dbReference>
<feature type="compositionally biased region" description="Acidic residues" evidence="13">
    <location>
        <begin position="292"/>
        <end position="302"/>
    </location>
</feature>
<protein>
    <recommendedName>
        <fullName evidence="4">Protein cereblon</fullName>
    </recommendedName>
    <alternativeName>
        <fullName evidence="10">Protein ohgata</fullName>
    </alternativeName>
</protein>
<evidence type="ECO:0000256" key="7">
    <source>
        <dbReference type="ARBA" id="ARBA00022833"/>
    </source>
</evidence>
<evidence type="ECO:0000256" key="1">
    <source>
        <dbReference type="ARBA" id="ARBA00004123"/>
    </source>
</evidence>
<accession>W8C8D7</accession>
<evidence type="ECO:0000259" key="15">
    <source>
        <dbReference type="PROSITE" id="PS51788"/>
    </source>
</evidence>
<evidence type="ECO:0000259" key="14">
    <source>
        <dbReference type="PROSITE" id="PS51787"/>
    </source>
</evidence>
<dbReference type="FunFam" id="2.170.150.20:FF:000005">
    <property type="entry name" value="Blast:Protein cereblon homolog"/>
    <property type="match status" value="1"/>
</dbReference>
<comment type="subunit">
    <text evidence="12">Likely a component of a DCX (DDB1-CUL4-X-box) protein ligase complex. May interact with pic/DDB1.</text>
</comment>
<feature type="compositionally biased region" description="Polar residues" evidence="13">
    <location>
        <begin position="42"/>
        <end position="51"/>
    </location>
</feature>
<gene>
    <name evidence="16" type="primary">CRBN</name>
</gene>
<evidence type="ECO:0000256" key="6">
    <source>
        <dbReference type="ARBA" id="ARBA00022786"/>
    </source>
</evidence>
<feature type="domain" description="Lon N-terminal" evidence="14">
    <location>
        <begin position="339"/>
        <end position="565"/>
    </location>
</feature>
<name>W8C8D7_CERCA</name>
<keyword evidence="7" id="KW-0862">Zinc</keyword>
<dbReference type="EMBL" id="GAMC01003114">
    <property type="protein sequence ID" value="JAC03442.1"/>
    <property type="molecule type" value="mRNA"/>
</dbReference>
<evidence type="ECO:0000313" key="16">
    <source>
        <dbReference type="EMBL" id="JAC03442.1"/>
    </source>
</evidence>
<feature type="domain" description="CULT" evidence="15">
    <location>
        <begin position="564"/>
        <end position="673"/>
    </location>
</feature>
<reference evidence="16" key="1">
    <citation type="submission" date="2013-07" db="EMBL/GenBank/DDBJ databases">
        <authorList>
            <person name="Geib S."/>
        </authorList>
    </citation>
    <scope>NUCLEOTIDE SEQUENCE</scope>
</reference>
<dbReference type="CDD" id="cd15777">
    <property type="entry name" value="CRBN_C_like"/>
    <property type="match status" value="1"/>
</dbReference>
<keyword evidence="9" id="KW-0539">Nucleus</keyword>
<comment type="similarity">
    <text evidence="3">Belongs to the CRBN family.</text>
</comment>
<dbReference type="CTD" id="41230"/>
<keyword evidence="8" id="KW-0832">Ubl conjugation</keyword>
<dbReference type="OrthoDB" id="267517at2759"/>
<sequence>MDTQEPAEVPNTSGAARALPTEESPIVVEITNPNENIEPVSPTESRNNSVSFIPKVNADGRVARDSPSTETNSADQVSATTSRVENVAEGISIQENASEMEQAIAEIPDTLAVAVMSDPVDLVENEIESQAIDNREVEHSTSTANNMDIENEYAQMNETDNESHDESQDIFDDEDIEVHLERAAAVAGFDPSPLIEPLLVDDDMGEERGEGDGAEQQGIVEDDVDDDFILEDISDDASTSSEPAFNDDQMRAAFREMLVQNRRGGENFMQRLRSAFFTMEHNRERRRVGSENNEEEIEEPEPENPVSFDTNLPAEHSYLGENMDRVSGVHYLTVGQQYNMMLFMHQHILFPGEVLPFMISGSIIESDMNVRNGFLFGVCFPTLCSVEDADDNFYGVTCQIYEKGTDERGNTLIKSRALQRFVTKGSQVTGPLSFIAAHPQLKVYGNVRILPEIYLREPLKCIDMGSLNRFRDIDSMRETYKRYQAATTHWPAHVYEYYSITSIVEKARSQLAQHKIETMPTDPTQLSFWLVRNLHLSDSLMKTIFLTDSVNMRMKLISNTFTDDSVFTCRYCNNRIANCQQLFAMSKHGVQTQYCNSAGYIHETNTVYQLLPDAITYSGQPSAEFSWFPGYEWHIIVCKICSRHIGWKFKALEPNLVPKSFFGISSSSVRVSSSGSQGNTGSRIAVFQSLMRLVRSEMQ</sequence>
<evidence type="ECO:0000256" key="11">
    <source>
        <dbReference type="ARBA" id="ARBA00046075"/>
    </source>
</evidence>
<evidence type="ECO:0000256" key="3">
    <source>
        <dbReference type="ARBA" id="ARBA00005293"/>
    </source>
</evidence>
<keyword evidence="5" id="KW-0479">Metal-binding</keyword>
<dbReference type="GO" id="GO:0005634">
    <property type="term" value="C:nucleus"/>
    <property type="evidence" value="ECO:0007669"/>
    <property type="project" value="UniProtKB-SubCell"/>
</dbReference>
<dbReference type="AlphaFoldDB" id="W8C8D7"/>
<feature type="region of interest" description="Disordered" evidence="13">
    <location>
        <begin position="1"/>
        <end position="83"/>
    </location>
</feature>
<keyword evidence="6" id="KW-0833">Ubl conjugation pathway</keyword>
<evidence type="ECO:0000256" key="4">
    <source>
        <dbReference type="ARBA" id="ARBA00014394"/>
    </source>
</evidence>
<dbReference type="GeneID" id="101456363"/>
<dbReference type="KEGG" id="ccat:101456363"/>
<evidence type="ECO:0000256" key="13">
    <source>
        <dbReference type="SAM" id="MobiDB-lite"/>
    </source>
</evidence>
<proteinExistence type="evidence at transcript level"/>
<comment type="pathway">
    <text evidence="2">Protein modification; protein ubiquitination.</text>
</comment>
<reference evidence="16" key="2">
    <citation type="journal article" date="2014" name="BMC Genomics">
        <title>A genomic perspective to assessing quality of mass-reared SIT flies used in Mediterranean fruit fly (Ceratitis capitata) eradication in California.</title>
        <authorList>
            <person name="Calla B."/>
            <person name="Hall B."/>
            <person name="Hou S."/>
            <person name="Geib S.M."/>
        </authorList>
    </citation>
    <scope>NUCLEOTIDE SEQUENCE</scope>
</reference>
<comment type="subcellular location">
    <subcellularLocation>
        <location evidence="1">Nucleus</location>
    </subcellularLocation>
</comment>
<dbReference type="InterPro" id="IPR046336">
    <property type="entry name" value="Lon_prtase_N_sf"/>
</dbReference>
<evidence type="ECO:0000256" key="9">
    <source>
        <dbReference type="ARBA" id="ARBA00023242"/>
    </source>
</evidence>
<organism evidence="16">
    <name type="scientific">Ceratitis capitata</name>
    <name type="common">Mediterranean fruit fly</name>
    <name type="synonym">Tephritis capitata</name>
    <dbReference type="NCBI Taxonomy" id="7213"/>
    <lineage>
        <taxon>Eukaryota</taxon>
        <taxon>Metazoa</taxon>
        <taxon>Ecdysozoa</taxon>
        <taxon>Arthropoda</taxon>
        <taxon>Hexapoda</taxon>
        <taxon>Insecta</taxon>
        <taxon>Pterygota</taxon>
        <taxon>Neoptera</taxon>
        <taxon>Endopterygota</taxon>
        <taxon>Diptera</taxon>
        <taxon>Brachycera</taxon>
        <taxon>Muscomorpha</taxon>
        <taxon>Tephritoidea</taxon>
        <taxon>Tephritidae</taxon>
        <taxon>Ceratitis</taxon>
        <taxon>Ceratitis</taxon>
    </lineage>
</organism>
<dbReference type="Gene3D" id="1.20.58.1480">
    <property type="match status" value="1"/>
</dbReference>
<dbReference type="Gene3D" id="2.170.150.20">
    <property type="entry name" value="Peptide methionine sulfoxide reductase"/>
    <property type="match status" value="1"/>
</dbReference>
<evidence type="ECO:0000256" key="5">
    <source>
        <dbReference type="ARBA" id="ARBA00022723"/>
    </source>
</evidence>
<dbReference type="InterPro" id="IPR004910">
    <property type="entry name" value="Yippee/Mis18/Cereblon"/>
</dbReference>
<evidence type="ECO:0000256" key="12">
    <source>
        <dbReference type="ARBA" id="ARBA00046796"/>
    </source>
</evidence>
<dbReference type="Pfam" id="PF03226">
    <property type="entry name" value="Yippee-Mis18"/>
    <property type="match status" value="1"/>
</dbReference>
<comment type="function">
    <text evidence="11">Substrate recognition component of a DCX (DDB1-CUL4-X-box) E3 protein ligase complex that mediates the ubiquitination and subsequent proteasomal degradation of target proteins. Has an essential role in mediating growth by negatively regulating insulin signaling. It also has a role in maintaining presynaptic function in the neuromuscular junction synapses of third-instar larvae.</text>
</comment>
<evidence type="ECO:0000256" key="10">
    <source>
        <dbReference type="ARBA" id="ARBA00030079"/>
    </source>
</evidence>
<dbReference type="GO" id="GO:0046872">
    <property type="term" value="F:metal ion binding"/>
    <property type="evidence" value="ECO:0007669"/>
    <property type="project" value="UniProtKB-KW"/>
</dbReference>
<dbReference type="Gene3D" id="2.30.130.40">
    <property type="entry name" value="LON domain-like"/>
    <property type="match status" value="1"/>
</dbReference>
<dbReference type="PROSITE" id="PS51787">
    <property type="entry name" value="LON_N"/>
    <property type="match status" value="1"/>
</dbReference>
<dbReference type="InterPro" id="IPR003111">
    <property type="entry name" value="Lon_prtase_N"/>
</dbReference>
<dbReference type="InterPro" id="IPR034750">
    <property type="entry name" value="CULT"/>
</dbReference>
<evidence type="ECO:0000256" key="8">
    <source>
        <dbReference type="ARBA" id="ARBA00022843"/>
    </source>
</evidence>
<feature type="region of interest" description="Disordered" evidence="13">
    <location>
        <begin position="283"/>
        <end position="313"/>
    </location>
</feature>